<reference evidence="1 2" key="1">
    <citation type="submission" date="2018-06" db="EMBL/GenBank/DDBJ databases">
        <title>Comparative genomics reveals the genomic features of Rhizophagus irregularis, R. cerebriforme, R. diaphanum and Gigaspora rosea, and their symbiotic lifestyle signature.</title>
        <authorList>
            <person name="Morin E."/>
            <person name="San Clemente H."/>
            <person name="Chen E.C.H."/>
            <person name="De La Providencia I."/>
            <person name="Hainaut M."/>
            <person name="Kuo A."/>
            <person name="Kohler A."/>
            <person name="Murat C."/>
            <person name="Tang N."/>
            <person name="Roy S."/>
            <person name="Loubradou J."/>
            <person name="Henrissat B."/>
            <person name="Grigoriev I.V."/>
            <person name="Corradi N."/>
            <person name="Roux C."/>
            <person name="Martin F.M."/>
        </authorList>
    </citation>
    <scope>NUCLEOTIDE SEQUENCE [LARGE SCALE GENOMIC DNA]</scope>
    <source>
        <strain evidence="1 2">DAOM 194757</strain>
    </source>
</reference>
<accession>A0A397VMV6</accession>
<evidence type="ECO:0008006" key="3">
    <source>
        <dbReference type="Google" id="ProtNLM"/>
    </source>
</evidence>
<dbReference type="OrthoDB" id="10325542at2759"/>
<dbReference type="Proteomes" id="UP000266673">
    <property type="component" value="Unassembled WGS sequence"/>
</dbReference>
<comment type="caution">
    <text evidence="1">The sequence shown here is derived from an EMBL/GenBank/DDBJ whole genome shotgun (WGS) entry which is preliminary data.</text>
</comment>
<organism evidence="1 2">
    <name type="scientific">Gigaspora rosea</name>
    <dbReference type="NCBI Taxonomy" id="44941"/>
    <lineage>
        <taxon>Eukaryota</taxon>
        <taxon>Fungi</taxon>
        <taxon>Fungi incertae sedis</taxon>
        <taxon>Mucoromycota</taxon>
        <taxon>Glomeromycotina</taxon>
        <taxon>Glomeromycetes</taxon>
        <taxon>Diversisporales</taxon>
        <taxon>Gigasporaceae</taxon>
        <taxon>Gigaspora</taxon>
    </lineage>
</organism>
<dbReference type="EMBL" id="QKWP01000242">
    <property type="protein sequence ID" value="RIB23820.1"/>
    <property type="molecule type" value="Genomic_DNA"/>
</dbReference>
<proteinExistence type="predicted"/>
<protein>
    <recommendedName>
        <fullName evidence="3">Serine-threonine/tyrosine-protein kinase catalytic domain-containing protein</fullName>
    </recommendedName>
</protein>
<sequence>MMKCWNIEPNERPTATEICDIFAKWQNNDIILSELSDSDKKLLNVKNNETHEYIASHYKSSFISFSKCQDSEIYELEMPDTIGE</sequence>
<gene>
    <name evidence="1" type="ORF">C2G38_2071651</name>
</gene>
<keyword evidence="2" id="KW-1185">Reference proteome</keyword>
<dbReference type="Gene3D" id="1.10.510.10">
    <property type="entry name" value="Transferase(Phosphotransferase) domain 1"/>
    <property type="match status" value="1"/>
</dbReference>
<evidence type="ECO:0000313" key="1">
    <source>
        <dbReference type="EMBL" id="RIB23820.1"/>
    </source>
</evidence>
<dbReference type="AlphaFoldDB" id="A0A397VMV6"/>
<evidence type="ECO:0000313" key="2">
    <source>
        <dbReference type="Proteomes" id="UP000266673"/>
    </source>
</evidence>
<name>A0A397VMV6_9GLOM</name>